<feature type="region of interest" description="Disordered" evidence="1">
    <location>
        <begin position="74"/>
        <end position="96"/>
    </location>
</feature>
<proteinExistence type="predicted"/>
<reference evidence="2 3" key="1">
    <citation type="journal article" date="2023" name="Plants (Basel)">
        <title>Bridging the Gap: Combining Genomics and Transcriptomics Approaches to Understand Stylosanthes scabra, an Orphan Legume from the Brazilian Caatinga.</title>
        <authorList>
            <person name="Ferreira-Neto J.R.C."/>
            <person name="da Silva M.D."/>
            <person name="Binneck E."/>
            <person name="de Melo N.F."/>
            <person name="da Silva R.H."/>
            <person name="de Melo A.L.T.M."/>
            <person name="Pandolfi V."/>
            <person name="Bustamante F.O."/>
            <person name="Brasileiro-Vidal A.C."/>
            <person name="Benko-Iseppon A.M."/>
        </authorList>
    </citation>
    <scope>NUCLEOTIDE SEQUENCE [LARGE SCALE GENOMIC DNA]</scope>
    <source>
        <tissue evidence="2">Leaves</tissue>
    </source>
</reference>
<feature type="region of interest" description="Disordered" evidence="1">
    <location>
        <begin position="1"/>
        <end position="30"/>
    </location>
</feature>
<keyword evidence="3" id="KW-1185">Reference proteome</keyword>
<accession>A0ABU6RIQ1</accession>
<dbReference type="EMBL" id="JASCZI010030614">
    <property type="protein sequence ID" value="MED6123897.1"/>
    <property type="molecule type" value="Genomic_DNA"/>
</dbReference>
<sequence>MLKRAERRIRNSAAGSHGQTQPPPRTAAAHQERALGIHIYWEDSDDVPLIINPVQPFRVLRVSLRGCGRLVALSGPRSPASGCSRTSPWSHIEQKT</sequence>
<dbReference type="Proteomes" id="UP001341840">
    <property type="component" value="Unassembled WGS sequence"/>
</dbReference>
<evidence type="ECO:0000256" key="1">
    <source>
        <dbReference type="SAM" id="MobiDB-lite"/>
    </source>
</evidence>
<organism evidence="2 3">
    <name type="scientific">Stylosanthes scabra</name>
    <dbReference type="NCBI Taxonomy" id="79078"/>
    <lineage>
        <taxon>Eukaryota</taxon>
        <taxon>Viridiplantae</taxon>
        <taxon>Streptophyta</taxon>
        <taxon>Embryophyta</taxon>
        <taxon>Tracheophyta</taxon>
        <taxon>Spermatophyta</taxon>
        <taxon>Magnoliopsida</taxon>
        <taxon>eudicotyledons</taxon>
        <taxon>Gunneridae</taxon>
        <taxon>Pentapetalae</taxon>
        <taxon>rosids</taxon>
        <taxon>fabids</taxon>
        <taxon>Fabales</taxon>
        <taxon>Fabaceae</taxon>
        <taxon>Papilionoideae</taxon>
        <taxon>50 kb inversion clade</taxon>
        <taxon>dalbergioids sensu lato</taxon>
        <taxon>Dalbergieae</taxon>
        <taxon>Pterocarpus clade</taxon>
        <taxon>Stylosanthes</taxon>
    </lineage>
</organism>
<protein>
    <submittedName>
        <fullName evidence="2">Uncharacterized protein</fullName>
    </submittedName>
</protein>
<gene>
    <name evidence="2" type="ORF">PIB30_053928</name>
</gene>
<name>A0ABU6RIQ1_9FABA</name>
<evidence type="ECO:0000313" key="2">
    <source>
        <dbReference type="EMBL" id="MED6123897.1"/>
    </source>
</evidence>
<evidence type="ECO:0000313" key="3">
    <source>
        <dbReference type="Proteomes" id="UP001341840"/>
    </source>
</evidence>
<comment type="caution">
    <text evidence="2">The sequence shown here is derived from an EMBL/GenBank/DDBJ whole genome shotgun (WGS) entry which is preliminary data.</text>
</comment>